<evidence type="ECO:0000313" key="1">
    <source>
        <dbReference type="EMBL" id="POM78781.1"/>
    </source>
</evidence>
<dbReference type="EMBL" id="NCKW01001908">
    <property type="protein sequence ID" value="POM78781.1"/>
    <property type="molecule type" value="Genomic_DNA"/>
</dbReference>
<dbReference type="Proteomes" id="UP000237271">
    <property type="component" value="Unassembled WGS sequence"/>
</dbReference>
<dbReference type="AlphaFoldDB" id="A0A2P4YLV6"/>
<accession>A0A2P4YLV6</accession>
<comment type="caution">
    <text evidence="1">The sequence shown here is derived from an EMBL/GenBank/DDBJ whole genome shotgun (WGS) entry which is preliminary data.</text>
</comment>
<reference evidence="1 2" key="1">
    <citation type="journal article" date="2017" name="Genome Biol. Evol.">
        <title>Phytophthora megakarya and P. palmivora, closely related causal agents of cacao black pod rot, underwent increases in genome sizes and gene numbers by different mechanisms.</title>
        <authorList>
            <person name="Ali S.S."/>
            <person name="Shao J."/>
            <person name="Lary D.J."/>
            <person name="Kronmiller B."/>
            <person name="Shen D."/>
            <person name="Strem M.D."/>
            <person name="Amoako-Attah I."/>
            <person name="Akrofi A.Y."/>
            <person name="Begoude B.A."/>
            <person name="Ten Hoopen G.M."/>
            <person name="Coulibaly K."/>
            <person name="Kebe B.I."/>
            <person name="Melnick R.L."/>
            <person name="Guiltinan M.J."/>
            <person name="Tyler B.M."/>
            <person name="Meinhardt L.W."/>
            <person name="Bailey B.A."/>
        </authorList>
    </citation>
    <scope>NUCLEOTIDE SEQUENCE [LARGE SCALE GENOMIC DNA]</scope>
    <source>
        <strain evidence="2">sbr112.9</strain>
    </source>
</reference>
<keyword evidence="2" id="KW-1185">Reference proteome</keyword>
<name>A0A2P4YLV6_9STRA</name>
<gene>
    <name evidence="1" type="ORF">PHPALM_3648</name>
</gene>
<proteinExistence type="predicted"/>
<evidence type="ECO:0000313" key="2">
    <source>
        <dbReference type="Proteomes" id="UP000237271"/>
    </source>
</evidence>
<protein>
    <submittedName>
        <fullName evidence="1">Uncharacterized protein</fullName>
    </submittedName>
</protein>
<organism evidence="1 2">
    <name type="scientific">Phytophthora palmivora</name>
    <dbReference type="NCBI Taxonomy" id="4796"/>
    <lineage>
        <taxon>Eukaryota</taxon>
        <taxon>Sar</taxon>
        <taxon>Stramenopiles</taxon>
        <taxon>Oomycota</taxon>
        <taxon>Peronosporomycetes</taxon>
        <taxon>Peronosporales</taxon>
        <taxon>Peronosporaceae</taxon>
        <taxon>Phytophthora</taxon>
    </lineage>
</organism>
<sequence length="196" mass="22020">MRDPFADTSAVTKVNTLQLTSNFVFIDLLVLCIVQSEFKGYVKTLNLGFIKLGNETIEGNKILDFRGKLWLHTTAILMPLLVLMHEYPGEGNVDPTFHAFVYVECKEMLQQDTMLQVACTQKNYVAIEKSMCKVMEVVLRIDGRVRYTGSSGVNKEMAALMAFGASRCMEDYLSVRRGTITSMAYNLIFACVASTR</sequence>